<protein>
    <submittedName>
        <fullName evidence="1">Uncharacterized protein</fullName>
    </submittedName>
</protein>
<name>A0A8D5UFZ9_9BACL</name>
<evidence type="ECO:0000313" key="2">
    <source>
        <dbReference type="Proteomes" id="UP000677436"/>
    </source>
</evidence>
<organism evidence="1 2">
    <name type="scientific">Polycladomyces abyssicola</name>
    <dbReference type="NCBI Taxonomy" id="1125966"/>
    <lineage>
        <taxon>Bacteria</taxon>
        <taxon>Bacillati</taxon>
        <taxon>Bacillota</taxon>
        <taxon>Bacilli</taxon>
        <taxon>Bacillales</taxon>
        <taxon>Thermoactinomycetaceae</taxon>
        <taxon>Polycladomyces</taxon>
    </lineage>
</organism>
<evidence type="ECO:0000313" key="1">
    <source>
        <dbReference type="EMBL" id="BCU82856.1"/>
    </source>
</evidence>
<accession>A0A8D5UFZ9</accession>
<keyword evidence="2" id="KW-1185">Reference proteome</keyword>
<proteinExistence type="predicted"/>
<dbReference type="AlphaFoldDB" id="A0A8D5UFZ9"/>
<dbReference type="EMBL" id="AP024601">
    <property type="protein sequence ID" value="BCU82856.1"/>
    <property type="molecule type" value="Genomic_DNA"/>
</dbReference>
<sequence length="80" mass="9295">MDQHLRSFLGDLIEIVHDKYHDSLQAEQDESDLDKTFRLGCNFAYYDVLELIESQLRAFGYDTKQFGVIAPEFGKMSESE</sequence>
<dbReference type="KEGG" id="pabs:JIR001_26390"/>
<dbReference type="Proteomes" id="UP000677436">
    <property type="component" value="Chromosome"/>
</dbReference>
<dbReference type="RefSeq" id="WP_212773149.1">
    <property type="nucleotide sequence ID" value="NZ_AP024601.1"/>
</dbReference>
<gene>
    <name evidence="1" type="ORF">JIR001_26390</name>
</gene>
<reference evidence="1" key="2">
    <citation type="journal article" date="2021" name="Microbiol. Resour. Announc.">
        <title>Complete Genome Sequence of Polycladomyces abyssicola JIR-001T, Isolated from Hemipelagic Sediment in Deep Seawater.</title>
        <authorList>
            <person name="Tsubouchi T."/>
            <person name="Kaneko Y."/>
        </authorList>
    </citation>
    <scope>NUCLEOTIDE SEQUENCE</scope>
    <source>
        <strain evidence="1">JIR-001</strain>
    </source>
</reference>
<reference evidence="1" key="1">
    <citation type="journal article" date="2013" name="Int. J. Syst. Evol. Microbiol.">
        <title>Polycladomyces abyssicola gen. nov., sp. nov., a thermophilic filamentous bacterium isolated from hemipelagic sediment.</title>
        <authorList>
            <person name="Tsubouchi T."/>
            <person name="Shimane Y."/>
            <person name="Mori K."/>
            <person name="Usui K."/>
            <person name="Hiraki T."/>
            <person name="Tame A."/>
            <person name="Uematsu K."/>
            <person name="Maruyama T."/>
            <person name="Hatada Y."/>
        </authorList>
    </citation>
    <scope>NUCLEOTIDE SEQUENCE</scope>
    <source>
        <strain evidence="1">JIR-001</strain>
    </source>
</reference>